<dbReference type="EMBL" id="FNQC01000005">
    <property type="protein sequence ID" value="SDZ07455.1"/>
    <property type="molecule type" value="Genomic_DNA"/>
</dbReference>
<dbReference type="InterPro" id="IPR001054">
    <property type="entry name" value="A/G_cyclase"/>
</dbReference>
<dbReference type="PROSITE" id="PS50005">
    <property type="entry name" value="TPR"/>
    <property type="match status" value="3"/>
</dbReference>
<dbReference type="CDD" id="cd07302">
    <property type="entry name" value="CHD"/>
    <property type="match status" value="1"/>
</dbReference>
<dbReference type="Gene3D" id="3.40.50.10070">
    <property type="entry name" value="TolB, N-terminal domain"/>
    <property type="match status" value="1"/>
</dbReference>
<gene>
    <name evidence="4" type="ORF">SAMN05444412_105172</name>
</gene>
<evidence type="ECO:0000313" key="4">
    <source>
        <dbReference type="EMBL" id="SDZ07455.1"/>
    </source>
</evidence>
<feature type="domain" description="Guanylate cyclase" evidence="3">
    <location>
        <begin position="11"/>
        <end position="118"/>
    </location>
</feature>
<dbReference type="InterPro" id="IPR011990">
    <property type="entry name" value="TPR-like_helical_dom_sf"/>
</dbReference>
<dbReference type="SUPFAM" id="SSF48452">
    <property type="entry name" value="TPR-like"/>
    <property type="match status" value="2"/>
</dbReference>
<dbReference type="SMART" id="SM00028">
    <property type="entry name" value="TPR"/>
    <property type="match status" value="4"/>
</dbReference>
<dbReference type="Pfam" id="PF13181">
    <property type="entry name" value="TPR_8"/>
    <property type="match status" value="2"/>
</dbReference>
<keyword evidence="2" id="KW-0472">Membrane</keyword>
<comment type="caution">
    <text evidence="4">The sequence shown here is derived from an EMBL/GenBank/DDBJ whole genome shotgun (WGS) entry which is preliminary data.</text>
</comment>
<keyword evidence="1" id="KW-0802">TPR repeat</keyword>
<reference evidence="4 5" key="1">
    <citation type="submission" date="2016-10" db="EMBL/GenBank/DDBJ databases">
        <authorList>
            <person name="Varghese N."/>
            <person name="Submissions S."/>
        </authorList>
    </citation>
    <scope>NUCLEOTIDE SEQUENCE [LARGE SCALE GENOMIC DNA]</scope>
    <source>
        <strain evidence="4 5">DSM 17997</strain>
    </source>
</reference>
<dbReference type="PROSITE" id="PS50125">
    <property type="entry name" value="GUANYLATE_CYCLASE_2"/>
    <property type="match status" value="1"/>
</dbReference>
<evidence type="ECO:0000256" key="2">
    <source>
        <dbReference type="SAM" id="Phobius"/>
    </source>
</evidence>
<proteinExistence type="predicted"/>
<feature type="transmembrane region" description="Helical" evidence="2">
    <location>
        <begin position="188"/>
        <end position="207"/>
    </location>
</feature>
<dbReference type="NCBIfam" id="NF047558">
    <property type="entry name" value="TPR_END_plus"/>
    <property type="match status" value="1"/>
</dbReference>
<dbReference type="Gene3D" id="3.30.70.1230">
    <property type="entry name" value="Nucleotide cyclase"/>
    <property type="match status" value="1"/>
</dbReference>
<dbReference type="InterPro" id="IPR029787">
    <property type="entry name" value="Nucleotide_cyclase"/>
</dbReference>
<feature type="repeat" description="TPR" evidence="1">
    <location>
        <begin position="476"/>
        <end position="509"/>
    </location>
</feature>
<dbReference type="Proteomes" id="UP000199663">
    <property type="component" value="Unassembled WGS sequence"/>
</dbReference>
<evidence type="ECO:0000259" key="3">
    <source>
        <dbReference type="PROSITE" id="PS50125"/>
    </source>
</evidence>
<name>A0A1H3Q362_9BACT</name>
<keyword evidence="5" id="KW-1185">Reference proteome</keyword>
<keyword evidence="2" id="KW-0812">Transmembrane</keyword>
<dbReference type="Pfam" id="PF13432">
    <property type="entry name" value="TPR_16"/>
    <property type="match status" value="1"/>
</dbReference>
<evidence type="ECO:0000256" key="1">
    <source>
        <dbReference type="PROSITE-ProRule" id="PRU00339"/>
    </source>
</evidence>
<sequence length="804" mass="90316">MKKELTRTSAAIMFSDIVGYTALMGENEEHAFKLLKKNTKNHHDILKSHHGKMVKELGDGVLCVFENVTEAVQSALDIQRLYKDSNEISLRIGIHYGEVICDKSDIYGDAVNLASRIQMIGIPGSILLSERVHQEISHVSVFKCVSLGNFDLKNVNHTTEIFALALPGLKVPKRGDLEKILRKQEKKLMLAGLVFLSLLVMALWMYYSSYIRALTNEPEKSIAVLPFQNIDNNPENDFFSKGLTEDIISHLSKISSLKVISNASVEAYDYQNESLKDIAASLGVNVILVGSVQRSGNTVRIRVQLVDAVNEVNLWAETFDRELVGLFDVQSEIAFNIAQSMSARLTKEEILLLDKKPTANISAYEIYLRGRDYYYQYEAGTNKLAIDEFKKAIQMDSSFALAWAGLGDAYGQLYGRFNGEKFWIDSSLVASQKALSLDSNLSEAYNSMAIAHNYRSEYDRGFELLQKAVSLNPNNAQAVGNLGTGYFFKGNLEEALKWEKKAAGLNPKHYVPYQIVGWTYRLLGDYENAELWLNKSLELKPFRDTYEQLALLYIGQGKKSEAKKLIPELFKLGPTEKVYETAGLIAFMCGDPKMAKTFFEKSLDLNPLFGRDPMAISAIYLGHILLAEKEYLEANLYLDNAFELNLQEIRKGAQYEEHAFYLAGIYATRGKTEEAIQYLKIARGQNWKDHVLAFYNPLFKSIHDHPEFVNICKEMETEMKTQLERAQKNQTLGILYEFPWKVIEPSIAGGAAFAWIIPATSAQAMEVPDITSYVASGKVENTAVPGATQSTGGIPELEYEAKLP</sequence>
<dbReference type="PANTHER" id="PTHR12558">
    <property type="entry name" value="CELL DIVISION CYCLE 16,23,27"/>
    <property type="match status" value="1"/>
</dbReference>
<dbReference type="PANTHER" id="PTHR12558:SF13">
    <property type="entry name" value="CELL DIVISION CYCLE PROTEIN 27 HOMOLOG"/>
    <property type="match status" value="1"/>
</dbReference>
<dbReference type="Pfam" id="PF00211">
    <property type="entry name" value="Guanylate_cyc"/>
    <property type="match status" value="1"/>
</dbReference>
<evidence type="ECO:0000313" key="5">
    <source>
        <dbReference type="Proteomes" id="UP000199663"/>
    </source>
</evidence>
<accession>A0A1H3Q362</accession>
<dbReference type="Gene3D" id="1.25.40.10">
    <property type="entry name" value="Tetratricopeptide repeat domain"/>
    <property type="match status" value="2"/>
</dbReference>
<feature type="repeat" description="TPR" evidence="1">
    <location>
        <begin position="510"/>
        <end position="543"/>
    </location>
</feature>
<dbReference type="InterPro" id="IPR019734">
    <property type="entry name" value="TPR_rpt"/>
</dbReference>
<feature type="repeat" description="TPR" evidence="1">
    <location>
        <begin position="442"/>
        <end position="475"/>
    </location>
</feature>
<dbReference type="SMART" id="SM00044">
    <property type="entry name" value="CYCc"/>
    <property type="match status" value="1"/>
</dbReference>
<keyword evidence="2" id="KW-1133">Transmembrane helix</keyword>
<dbReference type="SUPFAM" id="SSF55073">
    <property type="entry name" value="Nucleotide cyclase"/>
    <property type="match status" value="1"/>
</dbReference>
<organism evidence="4 5">
    <name type="scientific">Rhodonellum ikkaensis</name>
    <dbReference type="NCBI Taxonomy" id="336829"/>
    <lineage>
        <taxon>Bacteria</taxon>
        <taxon>Pseudomonadati</taxon>
        <taxon>Bacteroidota</taxon>
        <taxon>Cytophagia</taxon>
        <taxon>Cytophagales</taxon>
        <taxon>Cytophagaceae</taxon>
        <taxon>Rhodonellum</taxon>
    </lineage>
</organism>
<protein>
    <submittedName>
        <fullName evidence="4">TolB amino-terminal domain-containing protein</fullName>
    </submittedName>
</protein>